<dbReference type="Proteomes" id="UP001589692">
    <property type="component" value="Unassembled WGS sequence"/>
</dbReference>
<feature type="signal peptide" evidence="1">
    <location>
        <begin position="1"/>
        <end position="19"/>
    </location>
</feature>
<evidence type="ECO:0008006" key="4">
    <source>
        <dbReference type="Google" id="ProtNLM"/>
    </source>
</evidence>
<keyword evidence="1" id="KW-0732">Signal</keyword>
<evidence type="ECO:0000313" key="2">
    <source>
        <dbReference type="EMBL" id="MFB9951059.1"/>
    </source>
</evidence>
<keyword evidence="3" id="KW-1185">Reference proteome</keyword>
<proteinExistence type="predicted"/>
<accession>A0ABV6AKA8</accession>
<name>A0ABV6AKA8_9HYPH</name>
<dbReference type="EMBL" id="JBHMAA010000024">
    <property type="protein sequence ID" value="MFB9951059.1"/>
    <property type="molecule type" value="Genomic_DNA"/>
</dbReference>
<gene>
    <name evidence="2" type="ORF">ACFFP0_19605</name>
</gene>
<comment type="caution">
    <text evidence="2">The sequence shown here is derived from an EMBL/GenBank/DDBJ whole genome shotgun (WGS) entry which is preliminary data.</text>
</comment>
<evidence type="ECO:0000313" key="3">
    <source>
        <dbReference type="Proteomes" id="UP001589692"/>
    </source>
</evidence>
<protein>
    <recommendedName>
        <fullName evidence="4">PepSY domain-containing protein</fullName>
    </recommendedName>
</protein>
<dbReference type="RefSeq" id="WP_377263887.1">
    <property type="nucleotide sequence ID" value="NZ_JBHMAA010000024.1"/>
</dbReference>
<evidence type="ECO:0000256" key="1">
    <source>
        <dbReference type="SAM" id="SignalP"/>
    </source>
</evidence>
<sequence>MRAVLAFLFAAAVATASSAEDAVKIRPASEAEIRQNLKGAGELTDGKDGYQYRKGKSTGYKISDGRICVRKPRTQVDCVDVLFNGKELEIVDRRGNRETLK</sequence>
<reference evidence="2 3" key="1">
    <citation type="submission" date="2024-09" db="EMBL/GenBank/DDBJ databases">
        <authorList>
            <person name="Sun Q."/>
            <person name="Mori K."/>
        </authorList>
    </citation>
    <scope>NUCLEOTIDE SEQUENCE [LARGE SCALE GENOMIC DNA]</scope>
    <source>
        <strain evidence="2 3">TBRC 4938</strain>
    </source>
</reference>
<feature type="chain" id="PRO_5046555279" description="PepSY domain-containing protein" evidence="1">
    <location>
        <begin position="20"/>
        <end position="101"/>
    </location>
</feature>
<organism evidence="2 3">
    <name type="scientific">Rhizobium puerariae</name>
    <dbReference type="NCBI Taxonomy" id="1585791"/>
    <lineage>
        <taxon>Bacteria</taxon>
        <taxon>Pseudomonadati</taxon>
        <taxon>Pseudomonadota</taxon>
        <taxon>Alphaproteobacteria</taxon>
        <taxon>Hyphomicrobiales</taxon>
        <taxon>Rhizobiaceae</taxon>
        <taxon>Rhizobium/Agrobacterium group</taxon>
        <taxon>Rhizobium</taxon>
    </lineage>
</organism>